<evidence type="ECO:0000313" key="2">
    <source>
        <dbReference type="EMBL" id="AFQ35258.1"/>
    </source>
</evidence>
<organism evidence="2">
    <name type="scientific">Morethia lineoocellata</name>
    <dbReference type="NCBI Taxonomy" id="394147"/>
    <lineage>
        <taxon>Eukaryota</taxon>
        <taxon>Metazoa</taxon>
        <taxon>Chordata</taxon>
        <taxon>Craniata</taxon>
        <taxon>Vertebrata</taxon>
        <taxon>Euteleostomi</taxon>
        <taxon>Lepidosauria</taxon>
        <taxon>Squamata</taxon>
        <taxon>Bifurcata</taxon>
        <taxon>Unidentata</taxon>
        <taxon>Scinciformata</taxon>
        <taxon>Scincidae</taxon>
        <taxon>Eugongylinae</taxon>
        <taxon>Morethia</taxon>
    </lineage>
</organism>
<sequence>DSEDQQLMPTNDKSHPNKSTKLTHKETDNDSGRGSCESPSLMAEKRKEVKSSPLELKIPEDTNLLQGNADGKSSWETPNTDFEEQRLCFSGGGTKSSTWPGAQQTQTPNCFYNETMNLCKPVVSAMNHPFRSSILMENEKKYPLDHPKIFMPISEGKPAKLEEAPNLLLSAPYKPELLWLLPPQVLSTKPMDYVEVHKV</sequence>
<name>J7ICM2_9SAUR</name>
<gene>
    <name evidence="2" type="primary">PRLR</name>
</gene>
<dbReference type="EMBL" id="JQ518179">
    <property type="protein sequence ID" value="AFQ35258.1"/>
    <property type="molecule type" value="Genomic_DNA"/>
</dbReference>
<keyword evidence="2" id="KW-0675">Receptor</keyword>
<feature type="region of interest" description="Disordered" evidence="1">
    <location>
        <begin position="1"/>
        <end position="58"/>
    </location>
</feature>
<feature type="non-terminal residue" evidence="2">
    <location>
        <position position="1"/>
    </location>
</feature>
<reference evidence="2" key="1">
    <citation type="journal article" date="2012" name="Mol. Ecol.">
        <title>Effects of vicariant barriers, habitat stability, population isolation and environmental features on species divergence in the south-western Australian coastal reptile community.</title>
        <authorList>
            <person name="Edwards D.L."/>
            <person name="Keogh J.S."/>
            <person name="Knowles L.L."/>
        </authorList>
    </citation>
    <scope>NUCLEOTIDE SEQUENCE</scope>
    <source>
        <strain evidence="2">ML05a_19</strain>
    </source>
</reference>
<feature type="non-terminal residue" evidence="2">
    <location>
        <position position="199"/>
    </location>
</feature>
<feature type="compositionally biased region" description="Polar residues" evidence="1">
    <location>
        <begin position="1"/>
        <end position="11"/>
    </location>
</feature>
<dbReference type="AlphaFoldDB" id="J7ICM2"/>
<proteinExistence type="predicted"/>
<evidence type="ECO:0000256" key="1">
    <source>
        <dbReference type="SAM" id="MobiDB-lite"/>
    </source>
</evidence>
<protein>
    <submittedName>
        <fullName evidence="2">Prolactin receptor</fullName>
    </submittedName>
</protein>
<accession>J7ICM2</accession>